<reference evidence="4 5" key="1">
    <citation type="journal article" date="2018" name="PLoS Genet.">
        <title>Population sequencing reveals clonal diversity and ancestral inbreeding in the grapevine cultivar Chardonnay.</title>
        <authorList>
            <person name="Roach M.J."/>
            <person name="Johnson D.L."/>
            <person name="Bohlmann J."/>
            <person name="van Vuuren H.J."/>
            <person name="Jones S.J."/>
            <person name="Pretorius I.S."/>
            <person name="Schmidt S.A."/>
            <person name="Borneman A.R."/>
        </authorList>
    </citation>
    <scope>NUCLEOTIDE SEQUENCE [LARGE SCALE GENOMIC DNA]</scope>
    <source>
        <strain evidence="5">cv. Chardonnay</strain>
        <tissue evidence="4">Leaf</tissue>
    </source>
</reference>
<dbReference type="InterPro" id="IPR003435">
    <property type="entry name" value="Chaperonin_RcbX"/>
</dbReference>
<dbReference type="PANTHER" id="PTHR33791">
    <property type="entry name" value="CHAPERONIN-LIKE RBCX PROTEIN 1, CHLOROPLASTIC"/>
    <property type="match status" value="1"/>
</dbReference>
<evidence type="ECO:0000256" key="2">
    <source>
        <dbReference type="ARBA" id="ARBA00023186"/>
    </source>
</evidence>
<keyword evidence="2" id="KW-0143">Chaperone</keyword>
<dbReference type="PANTHER" id="PTHR33791:SF12">
    <property type="entry name" value="CHAPERONIN-LIKE RBCX PROTEIN 1, CHLOROPLASTIC"/>
    <property type="match status" value="1"/>
</dbReference>
<dbReference type="Proteomes" id="UP000288805">
    <property type="component" value="Unassembled WGS sequence"/>
</dbReference>
<dbReference type="Gene3D" id="1.10.1200.210">
    <property type="entry name" value="Chaperonin-like RbcX"/>
    <property type="match status" value="1"/>
</dbReference>
<dbReference type="EMBL" id="QGNW01001308">
    <property type="protein sequence ID" value="RVW45916.1"/>
    <property type="molecule type" value="Genomic_DNA"/>
</dbReference>
<dbReference type="SUPFAM" id="SSF158615">
    <property type="entry name" value="RbcX-like"/>
    <property type="match status" value="1"/>
</dbReference>
<dbReference type="GO" id="GO:0015977">
    <property type="term" value="P:carbon fixation"/>
    <property type="evidence" value="ECO:0007669"/>
    <property type="project" value="UniProtKB-KW"/>
</dbReference>
<comment type="caution">
    <text evidence="4">The sequence shown here is derived from an EMBL/GenBank/DDBJ whole genome shotgun (WGS) entry which is preliminary data.</text>
</comment>
<dbReference type="AlphaFoldDB" id="A0A438EDK7"/>
<dbReference type="GO" id="GO:0044183">
    <property type="term" value="F:protein folding chaperone"/>
    <property type="evidence" value="ECO:0007669"/>
    <property type="project" value="InterPro"/>
</dbReference>
<dbReference type="InterPro" id="IPR038052">
    <property type="entry name" value="Chaperonin_RbcX_sf"/>
</dbReference>
<evidence type="ECO:0000256" key="1">
    <source>
        <dbReference type="ARBA" id="ARBA00022531"/>
    </source>
</evidence>
<protein>
    <submittedName>
        <fullName evidence="4">Chaperonin-like RBCX protein 1, chloroplastic</fullName>
    </submittedName>
</protein>
<keyword evidence="1" id="KW-0602">Photosynthesis</keyword>
<dbReference type="Pfam" id="PF02341">
    <property type="entry name" value="RbcX"/>
    <property type="match status" value="2"/>
</dbReference>
<keyword evidence="3" id="KW-0120">Carbon dioxide fixation</keyword>
<dbReference type="GO" id="GO:0015979">
    <property type="term" value="P:photosynthesis"/>
    <property type="evidence" value="ECO:0007669"/>
    <property type="project" value="UniProtKB-KW"/>
</dbReference>
<dbReference type="GO" id="GO:0110102">
    <property type="term" value="P:ribulose bisphosphate carboxylase complex assembly"/>
    <property type="evidence" value="ECO:0007669"/>
    <property type="project" value="InterPro"/>
</dbReference>
<sequence>MLSPVSGQGGVELLMYLPMEASAISPSAQLSFFSYRPDRTRAYPSRPWKQRISQPTRIHCQKMYVAGFGEASPEAKAAKNIHNFFTYIAVRIVTAQLQHDVIYLLEQSYNPEAYEELMEFLSRHSLSDGDKFCSDLMRESSRHKGLGMPLISQNVSFKFIYCIKYLTSSFFVLCTGNQMTALRILEVRSAYCKNDFEWDNLKRLAFKMVDESNTGIMRDYVLETSHSES</sequence>
<proteinExistence type="predicted"/>
<accession>A0A438EDK7</accession>
<evidence type="ECO:0000313" key="5">
    <source>
        <dbReference type="Proteomes" id="UP000288805"/>
    </source>
</evidence>
<evidence type="ECO:0000313" key="4">
    <source>
        <dbReference type="EMBL" id="RVW45916.1"/>
    </source>
</evidence>
<organism evidence="4 5">
    <name type="scientific">Vitis vinifera</name>
    <name type="common">Grape</name>
    <dbReference type="NCBI Taxonomy" id="29760"/>
    <lineage>
        <taxon>Eukaryota</taxon>
        <taxon>Viridiplantae</taxon>
        <taxon>Streptophyta</taxon>
        <taxon>Embryophyta</taxon>
        <taxon>Tracheophyta</taxon>
        <taxon>Spermatophyta</taxon>
        <taxon>Magnoliopsida</taxon>
        <taxon>eudicotyledons</taxon>
        <taxon>Gunneridae</taxon>
        <taxon>Pentapetalae</taxon>
        <taxon>rosids</taxon>
        <taxon>Vitales</taxon>
        <taxon>Vitaceae</taxon>
        <taxon>Viteae</taxon>
        <taxon>Vitis</taxon>
    </lineage>
</organism>
<evidence type="ECO:0000256" key="3">
    <source>
        <dbReference type="ARBA" id="ARBA00023300"/>
    </source>
</evidence>
<name>A0A438EDK7_VITVI</name>
<gene>
    <name evidence="4" type="primary">RBCX1_0</name>
    <name evidence="4" type="ORF">CK203_068669</name>
</gene>